<sequence length="100" mass="11512">MGSHRVALPYVKFSGQEDVREFLRDFGIFVAVNEWTDEKAGQYLAVYLKDDAKAFYHQQPETVRKSFSELSNALKQRYLKQRYEGGLAAIVKADLYPDTS</sequence>
<organism evidence="1 2">
    <name type="scientific">Desmophyllum pertusum</name>
    <dbReference type="NCBI Taxonomy" id="174260"/>
    <lineage>
        <taxon>Eukaryota</taxon>
        <taxon>Metazoa</taxon>
        <taxon>Cnidaria</taxon>
        <taxon>Anthozoa</taxon>
        <taxon>Hexacorallia</taxon>
        <taxon>Scleractinia</taxon>
        <taxon>Caryophylliina</taxon>
        <taxon>Caryophylliidae</taxon>
        <taxon>Desmophyllum</taxon>
    </lineage>
</organism>
<proteinExistence type="predicted"/>
<dbReference type="AlphaFoldDB" id="A0A9X0DAS2"/>
<evidence type="ECO:0000313" key="1">
    <source>
        <dbReference type="EMBL" id="KAJ7391199.1"/>
    </source>
</evidence>
<reference evidence="1" key="1">
    <citation type="submission" date="2023-01" db="EMBL/GenBank/DDBJ databases">
        <title>Genome assembly of the deep-sea coral Lophelia pertusa.</title>
        <authorList>
            <person name="Herrera S."/>
            <person name="Cordes E."/>
        </authorList>
    </citation>
    <scope>NUCLEOTIDE SEQUENCE</scope>
    <source>
        <strain evidence="1">USNM1676648</strain>
        <tissue evidence="1">Polyp</tissue>
    </source>
</reference>
<protein>
    <submittedName>
        <fullName evidence="1">Uncharacterized protein</fullName>
    </submittedName>
</protein>
<dbReference type="Proteomes" id="UP001163046">
    <property type="component" value="Unassembled WGS sequence"/>
</dbReference>
<name>A0A9X0DAS2_9CNID</name>
<accession>A0A9X0DAS2</accession>
<gene>
    <name evidence="1" type="ORF">OS493_019330</name>
</gene>
<dbReference type="OrthoDB" id="422540at2759"/>
<keyword evidence="2" id="KW-1185">Reference proteome</keyword>
<comment type="caution">
    <text evidence="1">The sequence shown here is derived from an EMBL/GenBank/DDBJ whole genome shotgun (WGS) entry which is preliminary data.</text>
</comment>
<evidence type="ECO:0000313" key="2">
    <source>
        <dbReference type="Proteomes" id="UP001163046"/>
    </source>
</evidence>
<dbReference type="EMBL" id="MU825407">
    <property type="protein sequence ID" value="KAJ7391199.1"/>
    <property type="molecule type" value="Genomic_DNA"/>
</dbReference>